<accession>A0A318H0T0</accession>
<comment type="similarity">
    <text evidence="1">Belongs to the HIBADH-related family.</text>
</comment>
<evidence type="ECO:0000313" key="7">
    <source>
        <dbReference type="EMBL" id="PXW96474.1"/>
    </source>
</evidence>
<dbReference type="AlphaFoldDB" id="A0A318H0T0"/>
<feature type="domain" description="6-phosphogluconate dehydrogenase NADP-binding" evidence="5">
    <location>
        <begin position="2"/>
        <end position="158"/>
    </location>
</feature>
<dbReference type="EMBL" id="QJJU01000052">
    <property type="protein sequence ID" value="PXW96474.1"/>
    <property type="molecule type" value="Genomic_DNA"/>
</dbReference>
<dbReference type="InterPro" id="IPR051265">
    <property type="entry name" value="HIBADH-related_NP60_sf"/>
</dbReference>
<reference evidence="8" key="1">
    <citation type="submission" date="2018-05" db="EMBL/GenBank/DDBJ databases">
        <authorList>
            <person name="Deangelis K."/>
            <person name="Huntemann M."/>
            <person name="Clum A."/>
            <person name="Pillay M."/>
            <person name="Palaniappan K."/>
            <person name="Varghese N."/>
            <person name="Mikhailova N."/>
            <person name="Stamatis D."/>
            <person name="Reddy T."/>
            <person name="Daum C."/>
            <person name="Shapiro N."/>
            <person name="Ivanova N."/>
            <person name="Kyrpides N."/>
            <person name="Woyke T."/>
        </authorList>
    </citation>
    <scope>NUCLEOTIDE SEQUENCE [LARGE SCALE GENOMIC DNA]</scope>
    <source>
        <strain evidence="8">GAS496</strain>
    </source>
</reference>
<dbReference type="InterPro" id="IPR013328">
    <property type="entry name" value="6PGD_dom2"/>
</dbReference>
<evidence type="ECO:0000256" key="4">
    <source>
        <dbReference type="PIRSR" id="PIRSR000103-1"/>
    </source>
</evidence>
<dbReference type="GO" id="GO:0051287">
    <property type="term" value="F:NAD binding"/>
    <property type="evidence" value="ECO:0007669"/>
    <property type="project" value="InterPro"/>
</dbReference>
<dbReference type="Pfam" id="PF03446">
    <property type="entry name" value="NAD_binding_2"/>
    <property type="match status" value="1"/>
</dbReference>
<dbReference type="InterPro" id="IPR006115">
    <property type="entry name" value="6PGDH_NADP-bd"/>
</dbReference>
<evidence type="ECO:0000259" key="6">
    <source>
        <dbReference type="Pfam" id="PF14833"/>
    </source>
</evidence>
<dbReference type="Pfam" id="PF14833">
    <property type="entry name" value="NAD_binding_11"/>
    <property type="match status" value="1"/>
</dbReference>
<dbReference type="Proteomes" id="UP000247781">
    <property type="component" value="Unassembled WGS sequence"/>
</dbReference>
<evidence type="ECO:0000256" key="3">
    <source>
        <dbReference type="ARBA" id="ARBA00023027"/>
    </source>
</evidence>
<dbReference type="PIRSF" id="PIRSF000103">
    <property type="entry name" value="HIBADH"/>
    <property type="match status" value="1"/>
</dbReference>
<dbReference type="SUPFAM" id="SSF51735">
    <property type="entry name" value="NAD(P)-binding Rossmann-fold domains"/>
    <property type="match status" value="1"/>
</dbReference>
<feature type="active site" evidence="4">
    <location>
        <position position="170"/>
    </location>
</feature>
<dbReference type="PANTHER" id="PTHR43580">
    <property type="entry name" value="OXIDOREDUCTASE GLYR1-RELATED"/>
    <property type="match status" value="1"/>
</dbReference>
<dbReference type="Gene3D" id="3.40.50.720">
    <property type="entry name" value="NAD(P)-binding Rossmann-like Domain"/>
    <property type="match status" value="1"/>
</dbReference>
<dbReference type="InterPro" id="IPR029154">
    <property type="entry name" value="HIBADH-like_NADP-bd"/>
</dbReference>
<dbReference type="GO" id="GO:0016491">
    <property type="term" value="F:oxidoreductase activity"/>
    <property type="evidence" value="ECO:0007669"/>
    <property type="project" value="UniProtKB-KW"/>
</dbReference>
<sequence length="292" mass="30167">MKVSVLGLGQMGTAIAERLIDAGHSVSVWNRSAGKAADLVQRGATEITSVHDAWEADICITMLADSAALSEVALGKGGLAVADSGWGKFLIDMSTVSPQSSSEVANAAAANGIKYLRAPVSGNPGVVRAGNLTVVVSGDQTDCVAMEPLLRDIGPHVFRAGDGESARVVKLALNLMIAGTAQLLAESLALAEAHDVDRAKMLQIVAASAVGSPFVKYKTGPLLADDYTSTFSTRLMRKDLDLILGAAAASGVPLPVTANVQQLLQACVSTGLGDLDFMSLLIRLKREAGQSV</sequence>
<dbReference type="PANTHER" id="PTHR43580:SF2">
    <property type="entry name" value="CYTOKINE-LIKE NUCLEAR FACTOR N-PAC"/>
    <property type="match status" value="1"/>
</dbReference>
<evidence type="ECO:0000313" key="8">
    <source>
        <dbReference type="Proteomes" id="UP000247781"/>
    </source>
</evidence>
<name>A0A318H0T0_9MYCO</name>
<keyword evidence="8" id="KW-1185">Reference proteome</keyword>
<dbReference type="InterPro" id="IPR036291">
    <property type="entry name" value="NAD(P)-bd_dom_sf"/>
</dbReference>
<keyword evidence="2" id="KW-0560">Oxidoreductase</keyword>
<organism evidence="7 8">
    <name type="scientific">Mycolicibacterium moriokaense</name>
    <dbReference type="NCBI Taxonomy" id="39691"/>
    <lineage>
        <taxon>Bacteria</taxon>
        <taxon>Bacillati</taxon>
        <taxon>Actinomycetota</taxon>
        <taxon>Actinomycetes</taxon>
        <taxon>Mycobacteriales</taxon>
        <taxon>Mycobacteriaceae</taxon>
        <taxon>Mycolicibacterium</taxon>
    </lineage>
</organism>
<proteinExistence type="inferred from homology"/>
<evidence type="ECO:0000256" key="2">
    <source>
        <dbReference type="ARBA" id="ARBA00023002"/>
    </source>
</evidence>
<dbReference type="OrthoDB" id="3185659at2"/>
<evidence type="ECO:0000259" key="5">
    <source>
        <dbReference type="Pfam" id="PF03446"/>
    </source>
</evidence>
<protein>
    <submittedName>
        <fullName evidence="7">3-hydroxyisobutyrate dehydrogenase-like beta-hydroxyacid dehydrogenase</fullName>
    </submittedName>
</protein>
<gene>
    <name evidence="7" type="ORF">C8E89_1525</name>
</gene>
<dbReference type="Gene3D" id="1.10.1040.10">
    <property type="entry name" value="N-(1-d-carboxylethyl)-l-norvaline Dehydrogenase, domain 2"/>
    <property type="match status" value="1"/>
</dbReference>
<dbReference type="GO" id="GO:0050661">
    <property type="term" value="F:NADP binding"/>
    <property type="evidence" value="ECO:0007669"/>
    <property type="project" value="InterPro"/>
</dbReference>
<keyword evidence="3" id="KW-0520">NAD</keyword>
<dbReference type="SUPFAM" id="SSF48179">
    <property type="entry name" value="6-phosphogluconate dehydrogenase C-terminal domain-like"/>
    <property type="match status" value="1"/>
</dbReference>
<dbReference type="InterPro" id="IPR008927">
    <property type="entry name" value="6-PGluconate_DH-like_C_sf"/>
</dbReference>
<comment type="caution">
    <text evidence="7">The sequence shown here is derived from an EMBL/GenBank/DDBJ whole genome shotgun (WGS) entry which is preliminary data.</text>
</comment>
<evidence type="ECO:0000256" key="1">
    <source>
        <dbReference type="ARBA" id="ARBA00009080"/>
    </source>
</evidence>
<dbReference type="RefSeq" id="WP_146221136.1">
    <property type="nucleotide sequence ID" value="NZ_QJJU01000052.1"/>
</dbReference>
<reference evidence="7 8" key="2">
    <citation type="submission" date="2018-06" db="EMBL/GenBank/DDBJ databases">
        <title>Sequencing of bacterial isolates from soil warming experiment in Harvard Forest, Massachusetts, USA.</title>
        <authorList>
            <person name="Deangelis K.PhD."/>
        </authorList>
    </citation>
    <scope>NUCLEOTIDE SEQUENCE [LARGE SCALE GENOMIC DNA]</scope>
    <source>
        <strain evidence="7 8">GAS496</strain>
    </source>
</reference>
<feature type="domain" description="3-hydroxyisobutyrate dehydrogenase-like NAD-binding" evidence="6">
    <location>
        <begin position="166"/>
        <end position="281"/>
    </location>
</feature>
<dbReference type="InterPro" id="IPR015815">
    <property type="entry name" value="HIBADH-related"/>
</dbReference>